<feature type="region of interest" description="Disordered" evidence="1">
    <location>
        <begin position="1"/>
        <end position="25"/>
    </location>
</feature>
<reference evidence="2 3" key="1">
    <citation type="submission" date="2020-02" db="EMBL/GenBank/DDBJ databases">
        <authorList>
            <person name="Ma Q."/>
            <person name="Huang Y."/>
            <person name="Song X."/>
            <person name="Pei D."/>
        </authorList>
    </citation>
    <scope>NUCLEOTIDE SEQUENCE [LARGE SCALE GENOMIC DNA]</scope>
    <source>
        <strain evidence="2">Sxm20200214</strain>
        <tissue evidence="2">Leaf</tissue>
    </source>
</reference>
<comment type="caution">
    <text evidence="2">The sequence shown here is derived from an EMBL/GenBank/DDBJ whole genome shotgun (WGS) entry which is preliminary data.</text>
</comment>
<dbReference type="AlphaFoldDB" id="A0A8X7QJK7"/>
<evidence type="ECO:0000313" key="3">
    <source>
        <dbReference type="Proteomes" id="UP000886595"/>
    </source>
</evidence>
<dbReference type="OrthoDB" id="10548680at2759"/>
<sequence length="201" mass="21716">MGAADVESDPEDPIPSDVPAEWMSARSSKGKGIDLGDIEFSADDFFLPGWDPDLAFGDGTRLFDEFFDGLPSNFNPPPSVDGLDRSAVVAERSRIINGETYPVSTLYPSLPVSMILTSPPPRLLPPSPTLTAPILCWNFVGKCSGTGIFKVPIRSAVHPNRPPSFEARPHPLKQSQIRRFFELDNCGAGAEDGGLKNETTS</sequence>
<evidence type="ECO:0000256" key="1">
    <source>
        <dbReference type="SAM" id="MobiDB-lite"/>
    </source>
</evidence>
<feature type="compositionally biased region" description="Acidic residues" evidence="1">
    <location>
        <begin position="1"/>
        <end position="14"/>
    </location>
</feature>
<dbReference type="EMBL" id="JAAMPC010000013">
    <property type="protein sequence ID" value="KAG2271535.1"/>
    <property type="molecule type" value="Genomic_DNA"/>
</dbReference>
<name>A0A8X7QJK7_BRACI</name>
<accession>A0A8X7QJK7</accession>
<proteinExistence type="predicted"/>
<protein>
    <submittedName>
        <fullName evidence="2">Uncharacterized protein</fullName>
    </submittedName>
</protein>
<evidence type="ECO:0000313" key="2">
    <source>
        <dbReference type="EMBL" id="KAG2271535.1"/>
    </source>
</evidence>
<dbReference type="Proteomes" id="UP000886595">
    <property type="component" value="Unassembled WGS sequence"/>
</dbReference>
<keyword evidence="3" id="KW-1185">Reference proteome</keyword>
<organism evidence="2 3">
    <name type="scientific">Brassica carinata</name>
    <name type="common">Ethiopian mustard</name>
    <name type="synonym">Abyssinian cabbage</name>
    <dbReference type="NCBI Taxonomy" id="52824"/>
    <lineage>
        <taxon>Eukaryota</taxon>
        <taxon>Viridiplantae</taxon>
        <taxon>Streptophyta</taxon>
        <taxon>Embryophyta</taxon>
        <taxon>Tracheophyta</taxon>
        <taxon>Spermatophyta</taxon>
        <taxon>Magnoliopsida</taxon>
        <taxon>eudicotyledons</taxon>
        <taxon>Gunneridae</taxon>
        <taxon>Pentapetalae</taxon>
        <taxon>rosids</taxon>
        <taxon>malvids</taxon>
        <taxon>Brassicales</taxon>
        <taxon>Brassicaceae</taxon>
        <taxon>Brassiceae</taxon>
        <taxon>Brassica</taxon>
    </lineage>
</organism>
<gene>
    <name evidence="2" type="ORF">Bca52824_066090</name>
</gene>